<protein>
    <submittedName>
        <fullName evidence="1">Uncharacterized protein</fullName>
    </submittedName>
</protein>
<reference evidence="1" key="1">
    <citation type="submission" date="2019-12" db="EMBL/GenBank/DDBJ databases">
        <title>Genome sequencing and annotation of Brassica cretica.</title>
        <authorList>
            <person name="Studholme D.J."/>
            <person name="Sarris P.F."/>
        </authorList>
    </citation>
    <scope>NUCLEOTIDE SEQUENCE</scope>
    <source>
        <strain evidence="1">PFS-102/07</strain>
        <tissue evidence="1">Leaf</tissue>
    </source>
</reference>
<dbReference type="EMBL" id="QGKY02000246">
    <property type="protein sequence ID" value="KAF2585691.1"/>
    <property type="molecule type" value="Genomic_DNA"/>
</dbReference>
<comment type="caution">
    <text evidence="1">The sequence shown here is derived from an EMBL/GenBank/DDBJ whole genome shotgun (WGS) entry which is preliminary data.</text>
</comment>
<dbReference type="AlphaFoldDB" id="A0A8S9JUR6"/>
<accession>A0A8S9JUR6</accession>
<organism evidence="1">
    <name type="scientific">Brassica cretica</name>
    <name type="common">Mustard</name>
    <dbReference type="NCBI Taxonomy" id="69181"/>
    <lineage>
        <taxon>Eukaryota</taxon>
        <taxon>Viridiplantae</taxon>
        <taxon>Streptophyta</taxon>
        <taxon>Embryophyta</taxon>
        <taxon>Tracheophyta</taxon>
        <taxon>Spermatophyta</taxon>
        <taxon>Magnoliopsida</taxon>
        <taxon>eudicotyledons</taxon>
        <taxon>Gunneridae</taxon>
        <taxon>Pentapetalae</taxon>
        <taxon>rosids</taxon>
        <taxon>malvids</taxon>
        <taxon>Brassicales</taxon>
        <taxon>Brassicaceae</taxon>
        <taxon>Brassiceae</taxon>
        <taxon>Brassica</taxon>
    </lineage>
</organism>
<proteinExistence type="predicted"/>
<evidence type="ECO:0000313" key="1">
    <source>
        <dbReference type="EMBL" id="KAF2585691.1"/>
    </source>
</evidence>
<sequence length="125" mass="13922">MIYVYSVMVGCDQCVDPSLPYINCVSSLPTFPPHFFSLSLPCSNRVLLFPLFSLSSLSLLRIWITSDMDSYPSTQSSKFVELLHSQQSISFGNYEDSVSLSSSQPLFQRTLGTEDSGETATESRE</sequence>
<gene>
    <name evidence="1" type="ORF">F2Q70_00036997</name>
</gene>
<name>A0A8S9JUR6_BRACR</name>